<dbReference type="InterPro" id="IPR011652">
    <property type="entry name" value="MORN_2"/>
</dbReference>
<gene>
    <name evidence="2" type="ORF">METZ01_LOCUS147856</name>
</gene>
<proteinExistence type="predicted"/>
<dbReference type="SUPFAM" id="SSF82185">
    <property type="entry name" value="Histone H3 K4-specific methyltransferase SET7/9 N-terminal domain"/>
    <property type="match status" value="1"/>
</dbReference>
<evidence type="ECO:0000313" key="2">
    <source>
        <dbReference type="EMBL" id="SVA95002.1"/>
    </source>
</evidence>
<protein>
    <recommendedName>
        <fullName evidence="3">DUF4234 domain-containing protein</fullName>
    </recommendedName>
</protein>
<feature type="transmembrane region" description="Helical" evidence="1">
    <location>
        <begin position="201"/>
        <end position="225"/>
    </location>
</feature>
<feature type="transmembrane region" description="Helical" evidence="1">
    <location>
        <begin position="72"/>
        <end position="89"/>
    </location>
</feature>
<evidence type="ECO:0008006" key="3">
    <source>
        <dbReference type="Google" id="ProtNLM"/>
    </source>
</evidence>
<evidence type="ECO:0000256" key="1">
    <source>
        <dbReference type="SAM" id="Phobius"/>
    </source>
</evidence>
<dbReference type="Pfam" id="PF07661">
    <property type="entry name" value="MORN_2"/>
    <property type="match status" value="2"/>
</dbReference>
<dbReference type="EMBL" id="UINC01023407">
    <property type="protein sequence ID" value="SVA95002.1"/>
    <property type="molecule type" value="Genomic_DNA"/>
</dbReference>
<name>A0A382A1G9_9ZZZZ</name>
<keyword evidence="1" id="KW-0812">Transmembrane</keyword>
<feature type="transmembrane region" description="Helical" evidence="1">
    <location>
        <begin position="129"/>
        <end position="147"/>
    </location>
</feature>
<dbReference type="AlphaFoldDB" id="A0A382A1G9"/>
<accession>A0A382A1G9</accession>
<feature type="transmembrane region" description="Helical" evidence="1">
    <location>
        <begin position="159"/>
        <end position="180"/>
    </location>
</feature>
<keyword evidence="1" id="KW-1133">Transmembrane helix</keyword>
<dbReference type="Gene3D" id="3.90.930.1">
    <property type="match status" value="1"/>
</dbReference>
<reference evidence="2" key="1">
    <citation type="submission" date="2018-05" db="EMBL/GenBank/DDBJ databases">
        <authorList>
            <person name="Lanie J.A."/>
            <person name="Ng W.-L."/>
            <person name="Kazmierczak K.M."/>
            <person name="Andrzejewski T.M."/>
            <person name="Davidsen T.M."/>
            <person name="Wayne K.J."/>
            <person name="Tettelin H."/>
            <person name="Glass J.I."/>
            <person name="Rusch D."/>
            <person name="Podicherti R."/>
            <person name="Tsui H.-C.T."/>
            <person name="Winkler M.E."/>
        </authorList>
    </citation>
    <scope>NUCLEOTIDE SEQUENCE</scope>
</reference>
<organism evidence="2">
    <name type="scientific">marine metagenome</name>
    <dbReference type="NCBI Taxonomy" id="408172"/>
    <lineage>
        <taxon>unclassified sequences</taxon>
        <taxon>metagenomes</taxon>
        <taxon>ecological metagenomes</taxon>
    </lineage>
</organism>
<sequence length="331" mass="36531">MAITQCSECGGKVSTSATACPHCGCPLEPQITCRLCGEELAASLVACPACGAPVAGGEESPVRYSPVRIDKFVILSFVTLGFYPVVWFYRNWRYIKTSEGTSIWPWARALFYPLWYYQMLKRLDVQGKGLLAAALLILLVIASGPAVGLLDPDSLFDSFLILAFIILLAVLLLIPAVKAINDLNERSGTRPPSFGWRRRSAVVLVLGLLVNAMAAVGVLILVVLFSTGVTYVETPDGPYEAYYENGQLWEKGILVAGEPDGPYERYYENGQLWIMATYAAGERDGPYERYYWNGQLEAGGTYNMSERCGEWIEDGETVTYDPCPPDLEDRN</sequence>
<keyword evidence="1" id="KW-0472">Membrane</keyword>